<keyword evidence="2" id="KW-1133">Transmembrane helix</keyword>
<gene>
    <name evidence="4" type="ORF">FDP25_07055</name>
</gene>
<feature type="compositionally biased region" description="Basic and acidic residues" evidence="1">
    <location>
        <begin position="150"/>
        <end position="163"/>
    </location>
</feature>
<feature type="compositionally biased region" description="Acidic residues" evidence="1">
    <location>
        <begin position="202"/>
        <end position="219"/>
    </location>
</feature>
<dbReference type="Pfam" id="PF13717">
    <property type="entry name" value="Zn_ribbon_4"/>
    <property type="match status" value="1"/>
</dbReference>
<accession>A0A844CVJ2</accession>
<dbReference type="NCBIfam" id="TIGR02098">
    <property type="entry name" value="MJ0042_CXXC"/>
    <property type="match status" value="1"/>
</dbReference>
<keyword evidence="5" id="KW-1185">Reference proteome</keyword>
<organism evidence="4 5">
    <name type="scientific">Roseovarius bejariae</name>
    <dbReference type="NCBI Taxonomy" id="2576383"/>
    <lineage>
        <taxon>Bacteria</taxon>
        <taxon>Pseudomonadati</taxon>
        <taxon>Pseudomonadota</taxon>
        <taxon>Alphaproteobacteria</taxon>
        <taxon>Rhodobacterales</taxon>
        <taxon>Roseobacteraceae</taxon>
        <taxon>Roseovarius</taxon>
    </lineage>
</organism>
<feature type="compositionally biased region" description="Acidic residues" evidence="1">
    <location>
        <begin position="68"/>
        <end position="108"/>
    </location>
</feature>
<feature type="compositionally biased region" description="Polar residues" evidence="1">
    <location>
        <begin position="233"/>
        <end position="248"/>
    </location>
</feature>
<sequence>MRLICPNCGAQYEVPDEVIPETGRDVQCSNCGDTWFQNHPDHPAPEPEAEPESEPAPATQSSQVSWDSPEETAAEAEDQTEPEAEPASEPEPEDEPEPEPEPEDEPEPDQAGTEHEDDLDEAPQDVDETDDIDDHPEPSRRQLDPAIADVLREEAEHEREARAAESAGSLESQPDLGLTQDHDDDDRRAREARARMARLRGEDEEEQAPDSTPEAEDIDPSSRRNLLPDIDEINSSLDAGAPASTQDSSELEELQHREYTPRKSSGFRRGFSFAIVLAALLLALYVYAPRIAEMVPALAGPLETYVEQVNALRVQVDDQFGWVREWLKEMSSPATPGG</sequence>
<keyword evidence="2" id="KW-0472">Membrane</keyword>
<dbReference type="EMBL" id="SZWE01000001">
    <property type="protein sequence ID" value="MRU15186.1"/>
    <property type="molecule type" value="Genomic_DNA"/>
</dbReference>
<feature type="transmembrane region" description="Helical" evidence="2">
    <location>
        <begin position="270"/>
        <end position="288"/>
    </location>
</feature>
<dbReference type="AlphaFoldDB" id="A0A844CVJ2"/>
<comment type="caution">
    <text evidence="4">The sequence shown here is derived from an EMBL/GenBank/DDBJ whole genome shotgun (WGS) entry which is preliminary data.</text>
</comment>
<dbReference type="RefSeq" id="WP_154150262.1">
    <property type="nucleotide sequence ID" value="NZ_SZWE01000001.1"/>
</dbReference>
<feature type="domain" description="Zinc finger/thioredoxin putative" evidence="3">
    <location>
        <begin position="1"/>
        <end position="36"/>
    </location>
</feature>
<reference evidence="4 5" key="1">
    <citation type="submission" date="2019-05" db="EMBL/GenBank/DDBJ databases">
        <title>Roseovarius bejariae sp. nov., a moderately halophylic bacterium isolated from a saline soil in Rambla Salada (Murcia).</title>
        <authorList>
            <person name="Castro D.J."/>
            <person name="Gomez-Altuve A."/>
            <person name="Reina J.C."/>
            <person name="Rodriguez M."/>
            <person name="Sampedro I."/>
            <person name="Llamas I."/>
            <person name="Martinez-Checa F."/>
        </authorList>
    </citation>
    <scope>NUCLEOTIDE SEQUENCE [LARGE SCALE GENOMIC DNA]</scope>
    <source>
        <strain evidence="4 5">A21</strain>
    </source>
</reference>
<keyword evidence="2" id="KW-0812">Transmembrane</keyword>
<evidence type="ECO:0000256" key="2">
    <source>
        <dbReference type="SAM" id="Phobius"/>
    </source>
</evidence>
<protein>
    <recommendedName>
        <fullName evidence="3">Zinc finger/thioredoxin putative domain-containing protein</fullName>
    </recommendedName>
</protein>
<evidence type="ECO:0000256" key="1">
    <source>
        <dbReference type="SAM" id="MobiDB-lite"/>
    </source>
</evidence>
<feature type="compositionally biased region" description="Basic and acidic residues" evidence="1">
    <location>
        <begin position="185"/>
        <end position="194"/>
    </location>
</feature>
<feature type="region of interest" description="Disordered" evidence="1">
    <location>
        <begin position="25"/>
        <end position="263"/>
    </location>
</feature>
<evidence type="ECO:0000313" key="4">
    <source>
        <dbReference type="EMBL" id="MRU15186.1"/>
    </source>
</evidence>
<dbReference type="Proteomes" id="UP000564704">
    <property type="component" value="Unassembled WGS sequence"/>
</dbReference>
<evidence type="ECO:0000259" key="3">
    <source>
        <dbReference type="Pfam" id="PF13717"/>
    </source>
</evidence>
<proteinExistence type="predicted"/>
<feature type="compositionally biased region" description="Polar residues" evidence="1">
    <location>
        <begin position="27"/>
        <end position="37"/>
    </location>
</feature>
<evidence type="ECO:0000313" key="5">
    <source>
        <dbReference type="Proteomes" id="UP000564704"/>
    </source>
</evidence>
<name>A0A844CVJ2_9RHOB</name>
<dbReference type="InterPro" id="IPR011723">
    <property type="entry name" value="Znf/thioredoxin_put"/>
</dbReference>
<feature type="compositionally biased region" description="Acidic residues" evidence="1">
    <location>
        <begin position="115"/>
        <end position="134"/>
    </location>
</feature>
<dbReference type="OrthoDB" id="7159357at2"/>